<reference evidence="1 2" key="1">
    <citation type="submission" date="2023-02" db="EMBL/GenBank/DDBJ databases">
        <title>Bacterial whole genomic sequence of Curvibacter sp. HBC61.</title>
        <authorList>
            <person name="Le V."/>
            <person name="Ko S.-R."/>
            <person name="Ahn C.-Y."/>
            <person name="Oh H.-M."/>
        </authorList>
    </citation>
    <scope>NUCLEOTIDE SEQUENCE [LARGE SCALE GENOMIC DNA]</scope>
    <source>
        <strain evidence="1 2">HBC61</strain>
    </source>
</reference>
<dbReference type="Proteomes" id="UP001528673">
    <property type="component" value="Unassembled WGS sequence"/>
</dbReference>
<gene>
    <name evidence="1" type="ORF">PSQ40_08400</name>
</gene>
<protein>
    <submittedName>
        <fullName evidence="1">Uncharacterized protein</fullName>
    </submittedName>
</protein>
<name>A0ABT5MX13_9BURK</name>
<sequence length="168" mass="17855">MIYAKTEAGQLLFKRRDPTLSPRQRSAFILFDGQRRLEEVLRATAALGITVADVDHLVAAGALAPVGGAVAALPPSPPEPAVAQTQEVVIDFPLSGLDAVPERSPRQRYIEAYPIAVALTASLGLRGFRLNLAVEGAANLEELQAVAPRIREAVGPQAYAPLERALKG</sequence>
<accession>A0ABT5MX13</accession>
<dbReference type="EMBL" id="JAQSIP010000003">
    <property type="protein sequence ID" value="MDD0838590.1"/>
    <property type="molecule type" value="Genomic_DNA"/>
</dbReference>
<evidence type="ECO:0000313" key="1">
    <source>
        <dbReference type="EMBL" id="MDD0838590.1"/>
    </source>
</evidence>
<proteinExistence type="predicted"/>
<keyword evidence="2" id="KW-1185">Reference proteome</keyword>
<comment type="caution">
    <text evidence="1">The sequence shown here is derived from an EMBL/GenBank/DDBJ whole genome shotgun (WGS) entry which is preliminary data.</text>
</comment>
<organism evidence="1 2">
    <name type="scientific">Curvibacter cyanobacteriorum</name>
    <dbReference type="NCBI Taxonomy" id="3026422"/>
    <lineage>
        <taxon>Bacteria</taxon>
        <taxon>Pseudomonadati</taxon>
        <taxon>Pseudomonadota</taxon>
        <taxon>Betaproteobacteria</taxon>
        <taxon>Burkholderiales</taxon>
        <taxon>Comamonadaceae</taxon>
        <taxon>Curvibacter</taxon>
    </lineage>
</organism>
<evidence type="ECO:0000313" key="2">
    <source>
        <dbReference type="Proteomes" id="UP001528673"/>
    </source>
</evidence>
<dbReference type="RefSeq" id="WP_273950548.1">
    <property type="nucleotide sequence ID" value="NZ_JAQSIP010000003.1"/>
</dbReference>